<dbReference type="AlphaFoldDB" id="A0A9Q5I608"/>
<comment type="caution">
    <text evidence="19">The sequence shown here is derived from an EMBL/GenBank/DDBJ whole genome shotgun (WGS) entry which is preliminary data.</text>
</comment>
<dbReference type="OrthoDB" id="3264185at2759"/>
<dbReference type="InterPro" id="IPR023213">
    <property type="entry name" value="CAT-like_dom_sf"/>
</dbReference>
<organism evidence="19 20">
    <name type="scientific">Sanghuangporus baumii</name>
    <name type="common">Phellinus baumii</name>
    <dbReference type="NCBI Taxonomy" id="108892"/>
    <lineage>
        <taxon>Eukaryota</taxon>
        <taxon>Fungi</taxon>
        <taxon>Dikarya</taxon>
        <taxon>Basidiomycota</taxon>
        <taxon>Agaricomycotina</taxon>
        <taxon>Agaricomycetes</taxon>
        <taxon>Hymenochaetales</taxon>
        <taxon>Hymenochaetaceae</taxon>
        <taxon>Sanghuangporus</taxon>
    </lineage>
</organism>
<dbReference type="GO" id="GO:0030245">
    <property type="term" value="P:cellulose catabolic process"/>
    <property type="evidence" value="ECO:0007669"/>
    <property type="project" value="UniProtKB-KW"/>
</dbReference>
<dbReference type="GO" id="GO:0005576">
    <property type="term" value="C:extracellular region"/>
    <property type="evidence" value="ECO:0007669"/>
    <property type="project" value="UniProtKB-SubCell"/>
</dbReference>
<keyword evidence="9" id="KW-0503">Monooxygenase</keyword>
<evidence type="ECO:0000256" key="14">
    <source>
        <dbReference type="ARBA" id="ARBA00045077"/>
    </source>
</evidence>
<proteinExistence type="inferred from homology"/>
<feature type="signal peptide" evidence="17">
    <location>
        <begin position="1"/>
        <end position="20"/>
    </location>
</feature>
<dbReference type="PANTHER" id="PTHR33353:SF10">
    <property type="entry name" value="ENDO-BETA-1,4-GLUCANASE D"/>
    <property type="match status" value="1"/>
</dbReference>
<evidence type="ECO:0000256" key="11">
    <source>
        <dbReference type="ARBA" id="ARBA00023277"/>
    </source>
</evidence>
<dbReference type="EC" id="1.14.99.56" evidence="15"/>
<sequence length="836" mass="93419">MKYLAQLAGALMAFTSQSLAHYTFPSLIVNGSSTSQWVNVRRTNNYNTRSPVTDVTSLDIRCYTSQQSGTAETITVLGGSTIGFSSDQAVYHQSTTNIYAAKAPSNVDGWAGDGAVWFKLWELPPITDGGQSISFPSEGTQNFVFTLPSSLPSGQYLLRIENIALHSASGFGGAQFYIACGQINVANGGSGTPGPLVSFPGAYTGNEPGILINIYYPVPTNYTQPGPVGWLKELFEICDYPYLLCISCLSIILVLVSPATFVLYIFAHTYLMIPDRSYRVVGDMLPPNSSDCATYRRPLGDTELGFYWDSVFNGTAITISHDELDADPDLEHDLLSELNVRKAWLRMKQRYPLLGASIDELDGSDTVEFIVDEESLQKHRPEEVCITEVDDVDGVGQITEKLLNGPSPLSKAFLARVWVVNQKDVPYRHHIFICLIHSIMDGVASNTLTREFFQELSSLSDEVKVKGGPLSERLLMLAPIEDLHPIPGMSPARRKWREATAKVILNIRLTKQVGGHTLPKKPFQENGKPAQSCTLPLFFPEDISKQIIASCRALHITFGSALPVLSQLAISRVLHKRRRRMDEKGTPLINDEEWEYRRIQPMHFGGPVNFRPYLNRDWFRHGGMNEICLAITFSYSTLPFMPSKEIAGGRDTPSFSDLLSRARFLHRSRLIQAQLETQLRSPLFHELHTVQTPRRVTLAKAVGLAWRAKQAGNANASKDVPSTYNHRFCVFTNGGATLGSRDAVLPYDYPYNVNVQYSFNISTPRPRLHIVDAKRHLRCRPSELYLGAITQRKQLMLFSCVDLNAYEEDIVKEWLEETRSAAIHYLGARNNQKARL</sequence>
<evidence type="ECO:0000256" key="10">
    <source>
        <dbReference type="ARBA" id="ARBA00023157"/>
    </source>
</evidence>
<evidence type="ECO:0000256" key="16">
    <source>
        <dbReference type="SAM" id="Phobius"/>
    </source>
</evidence>
<comment type="subcellular location">
    <subcellularLocation>
        <location evidence="2">Secreted</location>
    </subcellularLocation>
</comment>
<evidence type="ECO:0000259" key="18">
    <source>
        <dbReference type="Pfam" id="PF03443"/>
    </source>
</evidence>
<keyword evidence="20" id="KW-1185">Reference proteome</keyword>
<keyword evidence="12" id="KW-0624">Polysaccharide degradation</keyword>
<keyword evidence="3" id="KW-0964">Secreted</keyword>
<evidence type="ECO:0000313" key="20">
    <source>
        <dbReference type="Proteomes" id="UP000757232"/>
    </source>
</evidence>
<dbReference type="Proteomes" id="UP000757232">
    <property type="component" value="Unassembled WGS sequence"/>
</dbReference>
<evidence type="ECO:0000256" key="7">
    <source>
        <dbReference type="ARBA" id="ARBA00023002"/>
    </source>
</evidence>
<feature type="chain" id="PRO_5040149900" description="lytic cellulose monooxygenase (C4-dehydrogenating)" evidence="17">
    <location>
        <begin position="21"/>
        <end position="836"/>
    </location>
</feature>
<dbReference type="GO" id="GO:0004497">
    <property type="term" value="F:monooxygenase activity"/>
    <property type="evidence" value="ECO:0007669"/>
    <property type="project" value="UniProtKB-KW"/>
</dbReference>
<evidence type="ECO:0000256" key="3">
    <source>
        <dbReference type="ARBA" id="ARBA00022525"/>
    </source>
</evidence>
<keyword evidence="16" id="KW-0812">Transmembrane</keyword>
<comment type="catalytic activity">
    <reaction evidence="14">
        <text>[(1-&gt;4)-beta-D-glucosyl]n+m + reduced acceptor + O2 = 4-dehydro-beta-D-glucosyl-[(1-&gt;4)-beta-D-glucosyl]n-1 + [(1-&gt;4)-beta-D-glucosyl]m + acceptor + H2O.</text>
        <dbReference type="EC" id="1.14.99.56"/>
    </reaction>
</comment>
<comment type="similarity">
    <text evidence="13">Belongs to the polysaccharide monooxygenase AA9 family.</text>
</comment>
<evidence type="ECO:0000256" key="13">
    <source>
        <dbReference type="ARBA" id="ARBA00044502"/>
    </source>
</evidence>
<keyword evidence="11" id="KW-0119">Carbohydrate metabolism</keyword>
<feature type="transmembrane region" description="Helical" evidence="16">
    <location>
        <begin position="240"/>
        <end position="267"/>
    </location>
</feature>
<dbReference type="Gene3D" id="2.70.50.70">
    <property type="match status" value="1"/>
</dbReference>
<evidence type="ECO:0000313" key="19">
    <source>
        <dbReference type="EMBL" id="OCB92015.1"/>
    </source>
</evidence>
<evidence type="ECO:0000256" key="2">
    <source>
        <dbReference type="ARBA" id="ARBA00004613"/>
    </source>
</evidence>
<reference evidence="19" key="1">
    <citation type="submission" date="2016-06" db="EMBL/GenBank/DDBJ databases">
        <title>Draft Genome sequence of the fungus Inonotus baumii.</title>
        <authorList>
            <person name="Zhu H."/>
            <person name="Lin W."/>
        </authorList>
    </citation>
    <scope>NUCLEOTIDE SEQUENCE</scope>
    <source>
        <strain evidence="19">821</strain>
    </source>
</reference>
<gene>
    <name evidence="19" type="ORF">A7U60_g670</name>
</gene>
<keyword evidence="7" id="KW-0560">Oxidoreductase</keyword>
<dbReference type="Gene3D" id="3.30.559.10">
    <property type="entry name" value="Chloramphenicol acetyltransferase-like domain"/>
    <property type="match status" value="1"/>
</dbReference>
<evidence type="ECO:0000256" key="8">
    <source>
        <dbReference type="ARBA" id="ARBA00023008"/>
    </source>
</evidence>
<keyword evidence="8" id="KW-0186">Copper</keyword>
<dbReference type="GO" id="GO:0046872">
    <property type="term" value="F:metal ion binding"/>
    <property type="evidence" value="ECO:0007669"/>
    <property type="project" value="UniProtKB-KW"/>
</dbReference>
<evidence type="ECO:0000256" key="15">
    <source>
        <dbReference type="ARBA" id="ARBA00047174"/>
    </source>
</evidence>
<evidence type="ECO:0000256" key="4">
    <source>
        <dbReference type="ARBA" id="ARBA00022723"/>
    </source>
</evidence>
<evidence type="ECO:0000256" key="17">
    <source>
        <dbReference type="SAM" id="SignalP"/>
    </source>
</evidence>
<dbReference type="SUPFAM" id="SSF52777">
    <property type="entry name" value="CoA-dependent acyltransferases"/>
    <property type="match status" value="1"/>
</dbReference>
<evidence type="ECO:0000256" key="6">
    <source>
        <dbReference type="ARBA" id="ARBA00023001"/>
    </source>
</evidence>
<dbReference type="InterPro" id="IPR005103">
    <property type="entry name" value="AA9_LPMO"/>
</dbReference>
<dbReference type="Pfam" id="PF03443">
    <property type="entry name" value="AA9"/>
    <property type="match status" value="1"/>
</dbReference>
<evidence type="ECO:0000256" key="12">
    <source>
        <dbReference type="ARBA" id="ARBA00023326"/>
    </source>
</evidence>
<dbReference type="EMBL" id="LNZH02000043">
    <property type="protein sequence ID" value="OCB92015.1"/>
    <property type="molecule type" value="Genomic_DNA"/>
</dbReference>
<dbReference type="PANTHER" id="PTHR33353">
    <property type="entry name" value="PUTATIVE (AFU_ORTHOLOGUE AFUA_1G12560)-RELATED"/>
    <property type="match status" value="1"/>
</dbReference>
<comment type="cofactor">
    <cofactor evidence="1">
        <name>Cu(2+)</name>
        <dbReference type="ChEBI" id="CHEBI:29036"/>
    </cofactor>
</comment>
<keyword evidence="10" id="KW-1015">Disulfide bond</keyword>
<feature type="domain" description="Auxiliary Activity family 9 catalytic" evidence="18">
    <location>
        <begin position="21"/>
        <end position="222"/>
    </location>
</feature>
<keyword evidence="16" id="KW-1133">Transmembrane helix</keyword>
<evidence type="ECO:0000256" key="9">
    <source>
        <dbReference type="ARBA" id="ARBA00023033"/>
    </source>
</evidence>
<keyword evidence="6" id="KW-0136">Cellulose degradation</keyword>
<evidence type="ECO:0000256" key="1">
    <source>
        <dbReference type="ARBA" id="ARBA00001973"/>
    </source>
</evidence>
<evidence type="ECO:0000256" key="5">
    <source>
        <dbReference type="ARBA" id="ARBA00022729"/>
    </source>
</evidence>
<keyword evidence="5 17" id="KW-0732">Signal</keyword>
<accession>A0A9Q5I608</accession>
<protein>
    <recommendedName>
        <fullName evidence="15">lytic cellulose monooxygenase (C4-dehydrogenating)</fullName>
        <ecNumber evidence="15">1.14.99.56</ecNumber>
    </recommendedName>
</protein>
<keyword evidence="4" id="KW-0479">Metal-binding</keyword>
<dbReference type="CDD" id="cd21175">
    <property type="entry name" value="LPMO_AA9"/>
    <property type="match status" value="1"/>
</dbReference>
<dbReference type="InterPro" id="IPR049892">
    <property type="entry name" value="AA9"/>
</dbReference>
<name>A0A9Q5I608_SANBA</name>
<keyword evidence="16" id="KW-0472">Membrane</keyword>